<dbReference type="InterPro" id="IPR013783">
    <property type="entry name" value="Ig-like_fold"/>
</dbReference>
<dbReference type="Gene3D" id="2.60.40.10">
    <property type="entry name" value="Immunoglobulins"/>
    <property type="match status" value="7"/>
</dbReference>
<dbReference type="NCBIfam" id="TIGR03696">
    <property type="entry name" value="Rhs_assc_core"/>
    <property type="match status" value="1"/>
</dbReference>
<evidence type="ECO:0000259" key="6">
    <source>
        <dbReference type="SMART" id="SM00560"/>
    </source>
</evidence>
<dbReference type="InterPro" id="IPR015919">
    <property type="entry name" value="Cadherin-like_sf"/>
</dbReference>
<dbReference type="Pfam" id="PF17957">
    <property type="entry name" value="Big_7"/>
    <property type="match status" value="1"/>
</dbReference>
<dbReference type="InterPro" id="IPR006530">
    <property type="entry name" value="YD"/>
</dbReference>
<feature type="signal peptide" evidence="4">
    <location>
        <begin position="1"/>
        <end position="17"/>
    </location>
</feature>
<dbReference type="Gene3D" id="2.180.10.10">
    <property type="entry name" value="RHS repeat-associated core"/>
    <property type="match status" value="4"/>
</dbReference>
<feature type="domain" description="LamG-like jellyroll fold" evidence="6">
    <location>
        <begin position="3156"/>
        <end position="3290"/>
    </location>
</feature>
<dbReference type="InterPro" id="IPR029062">
    <property type="entry name" value="Class_I_gatase-like"/>
</dbReference>
<feature type="domain" description="LamG-like jellyroll fold" evidence="6">
    <location>
        <begin position="2202"/>
        <end position="2336"/>
    </location>
</feature>
<dbReference type="InterPro" id="IPR031325">
    <property type="entry name" value="RHS_repeat"/>
</dbReference>
<feature type="domain" description="PKD/Chitinase" evidence="5">
    <location>
        <begin position="3633"/>
        <end position="3721"/>
    </location>
</feature>
<proteinExistence type="predicted"/>
<dbReference type="Pfam" id="PF20148">
    <property type="entry name" value="DUF6531"/>
    <property type="match status" value="1"/>
</dbReference>
<feature type="domain" description="LamG-like jellyroll fold" evidence="6">
    <location>
        <begin position="3474"/>
        <end position="3608"/>
    </location>
</feature>
<dbReference type="PANTHER" id="PTHR47635">
    <property type="entry name" value="CUB DOMAIN-CONTAINING PROTEIN"/>
    <property type="match status" value="1"/>
</dbReference>
<keyword evidence="8" id="KW-1185">Reference proteome</keyword>
<dbReference type="NCBIfam" id="TIGR01643">
    <property type="entry name" value="YD_repeat_2x"/>
    <property type="match status" value="4"/>
</dbReference>
<feature type="domain" description="PKD/Chitinase" evidence="5">
    <location>
        <begin position="1958"/>
        <end position="2031"/>
    </location>
</feature>
<evidence type="ECO:0000259" key="5">
    <source>
        <dbReference type="SMART" id="SM00089"/>
    </source>
</evidence>
<reference evidence="7 8" key="2">
    <citation type="submission" date="2023-12" db="EMBL/GenBank/DDBJ databases">
        <title>Description of an unclassified Opitutus bacterium of Verrucomicrobiota.</title>
        <authorList>
            <person name="Zhang D.-F."/>
        </authorList>
    </citation>
    <scope>NUCLEOTIDE SEQUENCE [LARGE SCALE GENOMIC DNA]</scope>
    <source>
        <strain evidence="7 8">WL0086</strain>
    </source>
</reference>
<evidence type="ECO:0000313" key="7">
    <source>
        <dbReference type="EMBL" id="WRQ85723.1"/>
    </source>
</evidence>
<dbReference type="InterPro" id="IPR022385">
    <property type="entry name" value="Rhs_assc_core"/>
</dbReference>
<sequence>MLLSFLVGLSAPLFAQADDPVAQVRHAPQINGQVEGSVQMMLGEWMNMNSGAQITGELRVPGSPQINQNGSPEIGLIVDADGSAAPSNYGITINSGSSIGGIVRRVDAVALPTVSAPPNPTGNRYVNLNNGSESPGDFATLRNLNLNSGVGNVTVPAGTYGDFAANSGAGFVLGVPGATEPAIYHFQCLTLNSNSVLSVVGPVIVTVRYDLNLNALAGNPANPSWLKFRVHSGGLNDNSGAVLYGFIEAPNGTVNINGRVVGGVVADRLTVNSGGVLELRAAAVPNQLPVAVDVAIATDEDAPVAVGLLASDADGDALLFTVVDAPTGGVLSGAAPGLTYTPATNFNGTDSFTYRASDGAGDSNLATVTISVAAVNDAPTADDVSASLDEDTTVAVSLSGDDVDGDTLSFAVADAPSFGVLSGAGGTLTYTPDPNFHGTDSFTYTSSDGALTSAAATVSLLINPINDAPVAGDLTLAVDEGDTLAFVLPATDVDGDALSYELLTAPVLGAVSGTLPDLDYAPNANTNGVETITYRVFDGSAYSEVGAVTISITNLNDVPTAHAQTINSLEDTAVEFTLTGSDPDGDSLSFAIDTQPVSGSLTLVGAQVSYSPFANFAGEDAFSFTVSDGSLVSMPATVTLVVQSVNDLPVAEDLAIVTNEDNPADVELVANDADGDALSYTVVDAPTSGGLSGTAPGLTYTPAANFNGTDSFTYRASDGAGDSNLATFTITVAAVNDAPTADDVSASLDEDTPVAVSLSGNDVDGDTLSFAVADAPSFGVLSGAGDTLTYTPDPNFHGADSFTYTSSDGALTSSVATVSLVIHPINDAPVASDLTLAVDEGDTLAITLPATDVDGDVLSFAIIDAPILGTLDGTAPDLTYTPPANTNGTDVFTFRASDGSITSNVGTVTLAVSNLNDAPSASTQAVTTLEDTAVEFALSGSDPDGDSLSFVIATAPISGAVVLVGSQVTYTPLENFYGEDTFTVTASDGQLESAPATITVTVQPVNDVPVAASQRVELAEDDSAAIPLVGTDIDGDALAYVIVDAPTHGTLSGTAPDLTYTPAANYHGGDTFTFVVNDGSADSNVATVELVVASVNDAPAADDLTVSTSEDVALAIELSGVDVDDGDVLTFAILEGPAHGTLVLVGTTATYTPTPDFNGGDSFTYLASDALLDSTPATVTLIVTPGNDLPVAAGQSVSTDEDTSVAFTLTGSDIDGDALSYTVIEGPTHGSLSGTAPALSYTPEANFAGPDAFTFVVNDGTVDSAPATVAITVTAVNDAPSVAAAEVELDEDSAVVVELATFDAEGDALTLTVVTPPVHGTLSGDPFAPTYTPDEDYYGTDEFVITVNDGQADSAPALIALTILPINDAPVVEAATLAATEDEPLTFTLTATDIEDDPLTFTITAGPTNGALSVDAAGELTYTPTANFNGTDSFVVVANDGELDSAETTITIEVAPVNDVPAADDQSVTTAEDTSLPITLTGTDIDGDGLTYVIDANPAYGSLSGIAPNVSYTPNPDFNGSDAFAFRVTDGESESAPAIVSIQITPTNDAPIASAQTVDALEDTAVAITLAGIDVDGDVLTYVVIDGPTVGTLSGVAPDLTYIPSPNANGSDSFTFQVSDGSLISAPASITIEVAPVNDAPAAISQGVTTFQNTPVSLTLTASDLESDPLTFLVVAQPEHGVLSGTAPALTYSPEPGFSGSDSFAFLANDGVLDSDPGVVTIMVAAPNQPPTVDAGLDATAAVGTSTEISPYGNIILNHDEWTLTEEGFAASPYAGLFAQNMAHWFTGGRPGRFLAYTDTVPGSVDFAYTGDSLKAALEADGHEWVVSSEIPFTLETLLEFDAVFLAANDVDNAILIQYVEGGGSVYISAGTKWCGCDAHVEASWYNDFLEYFGLAYSFPYNGVSGTLAVNSDHPIFEGIETLFYQNGNPVIVIDPDDPLTSVVNRYQERDLMALYSRSAVSASYTLQGSVIDDGLPAPGQLSYQWTLEDGPGFAFIEDPDAATSLVSMLDPGTYRFRLTVSDGEFEVFDEVEILVEINEPPLVYAGPDEVVSDLSDSIRPQAVVTDDGLPRGNALAVEWRILGNAAAVVFSDTNSIQPEIAFTQAGLHVLKLSATDGQEERSDLAEFRIGFRYDALIPNDAVAWWPLNGSNLDVVSNHILGGTRDAIYVPGKVGLGYDFGTRELSRTVKASADLDLGVSEAGFTIELWVNPSRTQDVPLVLWANEGSEGLSLRQWNNGRGLYAELRPTSGSSLGVQADNVFTANTWTHVAVTYDRVTGRVRLYRNGVMILDQAQAANLRMQTTYDLQIGSLRRENRYFQGVLDEIALYGRPLSAAEIAAIHASGAQGKPPLDGNLAPVVYAGADQSITTLSTTLTGTVSDDGEPAGSALTVGWALVEGPAGATVIFGDASSASTSVSFSEAGTYLLQLDADDGLLQATPDVVLVRADVVFDAAVPTDMAAWWPGNGDPHEQINGGHDVELLQGAGYGTGQVSQGFTFDGVNDHGRITKHADLDLGVSEAGFTIELWVNPSRTQDVPLVLWANEGSEGLSLRQWNNGRGLYAELRPTSGSSLGVQADNVFTANTWTHVAVTYDRVTGRVRLYRNGVMILDQAQAANLRMQTTYDLQIGSLRRENRYFQGVLDEIALYGRPLSAAEIAAIHASGAQGKPPLDGNLAPVVYAGADQSITTLSTTLTGTVSDDGEPAGSALTVGWALVEGPAGATVIFGDASSASTSVSFSEAGTYLLQLDADDGLLQATPDVVLVRADVVFDAAVPTDMAAWWPGNGDPHEQINGGHDVELLQGAGYGTGQVSQGFTFDGVNDHGRITKHADLDLGVSEAGFTIELWVNPSRTQDVPLVLWANEGSEGLSLRQWNNGRGLYAELRPTSGSSLGVQADNVFTANTWTHVAVTYDRVTGRVRLYRNGVMILDQAQAANLRMQTTYDLQIGSLRRENRYFQGVLDEIALYGRPLSAAEIAAIHASGAQGKPPLDGNLAPVVYAGADQSITTLSTTLTGTVSDDGEPAGSALTVGWALVEGPAGATVIFGDASSASTSVSFSEAGTYLLQLDADDGLLQATPDVVLVRADVVFDAAVPTDMAAWWPGNGDPHEQINGGHDVELLQGAGYGTGQVSQGFTFDGVNDHGRITKHADLDLGVSEAGFTIELWVNPSRTQDVPLVLWANEGSEGLSLRQWNNGRGLYAELRPTSGSSLGVQADNVFTANTWTHVAVTYDRVTGRVRLYRNGVMILDQAQAANLRMQTTYDLQIGSLRRENRYFQGVLDEIALYGRPLSAAEIAAIHASGAQGKPPLDGNLAPVVYAGADQSITTLSTTLTGTVSDDGEPAGSALTVGWALVEGPAGATVIFGDASSASTSVSFSEAGTYLLQLDADDGLLQATPDVVLVRADVVFDAAVPTDMAAWWPGNGDPHEQINGGHDVELLQGAGYGTGQVSQGFTFDGVNDHGRITKHADLDLGVSEAGFTIELWVNPSRTQDVPLVLWANEGSEGLSLRQWNNGRGLYAELRPTSGSSLGVQADNVFTANTWTHVAVTYDRVTGRVRLYRNGVMILDQAQAANLRMQTTYDLQIGSLRRENRYFQGVLDEIALYGRPLSAAEIAAIHASGAQGKPPVLHNVAPFVVASEPRSAFVGVPVSAAILVADDGLPDPPAALTYLWTKQSGPGLVAVSDPAIAEPSFTFDTAGTYVLRLTVDDGELSAFDEVTVEVAESPDGTPPSITIFEPADGNILLADTYFEIAAVATDDVAIAKVEFFNGAEKLGEQTLPSADEPDVFFWPLTNGLSAGSYTFTAVATDNAGFATTSPEISITVSDDPDVVGAGAFIASPAEDSRISAPTEVSGVISSGSLQSWNLEYRLRPSGDDTSGSAEPWISVASGIDPVGTAATGESAAVPDVIGIFDPTLLLNGIYELRLVVASAGGTTTYGPLAVVVDGNMKIGAFSIAFEDLSVPTPGIPISITRTYDSRDQRVGDFGPGWWIAVGNVRVQKNRNLGTAWWQTPQSGDGIQFYDVLPIDERIVTIAMPDGETHRFRAGALVKNRPGDPDYRSFASIVREGLYKFYPLGDTTATLEPIDATGVLAEQFWIDGTGDQDLYLGEYGDFDYIPFNPTRFRLTTSDGTVMILDEQLGLLEMHDLTGNELTLGRDANQRIDTITSAQVTDTDPIERTVSIVRDATGRVDYIEDLVGRQIDYLYDTEGRLESVTDRELDTTQFFYENPNFPTYLTRILDPRGLPALRSEYDGNGRLKKQIDADGKETIFDRGIDATGRFETITDRLGNPTTYYYDERGNITTQLDAMGAVTEFSYYPDSDRERLRIDHYGNVTSMAYDARGNVTVETIGADATEDAATPTIGYTTRTSYNSRSAPLFMTDPDGRVQSFTYDPVTNDLLTHTVGYGTAEAATTTYTYNADGTLDTITDALLTVTDTDYDYGYSDASYPTATQLVTTTVTDAEGTVLRSTRSILDAQQNQLAQIVTRTLLDGSSEDIVTAYRFDAENRLVATILPDGRVMEMRYTSFGAEAASVQSTSVAAYEAGDDSAARITSMDYDDRGNVVATTYPDGTSERAGFDAEGRRIWTQDRRGYRTFMVYDAVGRQRFTLFPDDNDGIDDAAPTSADDPRLADNPRTETVYDLVGRVTDTYDELGNRTEFVYEDGCSCFQRRKQSIQHLATGNLTTGYQYDNAGNVTHITDPRGNTTETRYDEQGRPYLVIHPATDEHPVTQTETFYDALGRRVAVSDQEGKLTRYRYDGLGRLVEVRQYLDQSLVESDFDFSLPPSTADLVSTRYAYDEAGNQTTQTDALGRVTTYATDALGRRLTRTLPSDPANGVAEVSEVLDYDEWGNLWHRTDFAGHTTTFGYDTLNRLKTKTADVTHPSLIHSHAIARIEYDYDDNGARTAARTYNASDVQLYAESTPRDERGRLDYKDTAAGRLDYGYYANGLLQDVVSSNADGVNIGYRYDDANRLAYVDDASTGVPAKATAYTYNDNGSLETVATPNGVTHTYTYDTLNRLRTLNVTVAAVAGVGDPGSASSLHHYTYALRASGHRQSVTEGPAPSGPFKVTTYAYDDLYRLRGETVTGSATAAELGTVTYDLDKVGNRLTRLSSIPAVTDQSSTYNVRDWLDSDTYDANGNTLNSDQLATRYPLLATTSDPDVYDFEDRLIVRARSDGSSVIVAYDADGLRRQKLIVNSVGTVGRTTSYLVDTNNLTGYAQVFEERTSAVAGGGDPGFETTTKVYTYGNDLISQATLPPAASTFDLNYYVYDGGGTVRELTDESGSITVTYVYDAFGIIVTSVGLTENSYLYRGEQWDPDAGLYYLRARFMNPENGRFWNSDIFEGFSWDPYTLHKYSYTHHDPVGYVDYSGRSSIAVELQAAQTISLFLRAALAVVSVYALYDAYENFSYIDSVGSGRRTQFYEIVGEVEPKPSPEPKPRPGPIPWLPPVDEGGQAGCEMSRVPSRGGDRYHDQYAASLQGGVSAELLVIAQDNEAYNFDAATPFVGPNLAYEAKTRHGFLNNDGVNPRVLTSLEAQFSRASRVSSSCNLGFQIAVDNQAGYQGLKKHFPQYPVRLIPYSGEN</sequence>
<dbReference type="EMBL" id="CP139781">
    <property type="protein sequence ID" value="WRQ85723.1"/>
    <property type="molecule type" value="Genomic_DNA"/>
</dbReference>
<dbReference type="Gene3D" id="2.60.40.3440">
    <property type="match status" value="2"/>
</dbReference>
<dbReference type="SUPFAM" id="SSF52317">
    <property type="entry name" value="Class I glutamine amidotransferase-like"/>
    <property type="match status" value="1"/>
</dbReference>
<reference evidence="7 8" key="1">
    <citation type="submission" date="2021-08" db="EMBL/GenBank/DDBJ databases">
        <authorList>
            <person name="Zhang D."/>
            <person name="Zhang A."/>
            <person name="Wang L."/>
        </authorList>
    </citation>
    <scope>NUCLEOTIDE SEQUENCE [LARGE SCALE GENOMIC DNA]</scope>
    <source>
        <strain evidence="7 8">WL0086</strain>
    </source>
</reference>
<feature type="chain" id="PRO_5045269864" evidence="4">
    <location>
        <begin position="18"/>
        <end position="5578"/>
    </location>
</feature>
<dbReference type="Pfam" id="PF13385">
    <property type="entry name" value="Laminin_G_3"/>
    <property type="match status" value="5"/>
</dbReference>
<dbReference type="Gene3D" id="2.60.40.2810">
    <property type="match status" value="12"/>
</dbReference>
<dbReference type="Proteomes" id="UP000738431">
    <property type="component" value="Chromosome"/>
</dbReference>
<evidence type="ECO:0000256" key="1">
    <source>
        <dbReference type="ARBA" id="ARBA00022729"/>
    </source>
</evidence>
<keyword evidence="1 4" id="KW-0732">Signal</keyword>
<dbReference type="Pfam" id="PF05593">
    <property type="entry name" value="RHS_repeat"/>
    <property type="match status" value="3"/>
</dbReference>
<dbReference type="InterPro" id="IPR006558">
    <property type="entry name" value="LamG-like"/>
</dbReference>
<evidence type="ECO:0000313" key="8">
    <source>
        <dbReference type="Proteomes" id="UP000738431"/>
    </source>
</evidence>
<feature type="domain" description="LamG-like jellyroll fold" evidence="6">
    <location>
        <begin position="2520"/>
        <end position="2654"/>
    </location>
</feature>
<evidence type="ECO:0000256" key="3">
    <source>
        <dbReference type="SAM" id="MobiDB-lite"/>
    </source>
</evidence>
<dbReference type="SUPFAM" id="SSF49899">
    <property type="entry name" value="Concanavalin A-like lectins/glucanases"/>
    <property type="match status" value="5"/>
</dbReference>
<dbReference type="SMART" id="SM00560">
    <property type="entry name" value="LamGL"/>
    <property type="match status" value="5"/>
</dbReference>
<feature type="region of interest" description="Disordered" evidence="3">
    <location>
        <begin position="4608"/>
        <end position="4628"/>
    </location>
</feature>
<feature type="domain" description="LamG-like jellyroll fold" evidence="6">
    <location>
        <begin position="2838"/>
        <end position="2972"/>
    </location>
</feature>
<dbReference type="RefSeq" id="WP_324725975.1">
    <property type="nucleotide sequence ID" value="NZ_CP139781.1"/>
</dbReference>
<gene>
    <name evidence="7" type="ORF">K1X11_012995</name>
</gene>
<protein>
    <submittedName>
        <fullName evidence="7">Ig-like domain-containing protein</fullName>
    </submittedName>
</protein>
<dbReference type="CDD" id="cd11304">
    <property type="entry name" value="Cadherin_repeat"/>
    <property type="match status" value="1"/>
</dbReference>
<dbReference type="InterPro" id="IPR013320">
    <property type="entry name" value="ConA-like_dom_sf"/>
</dbReference>
<dbReference type="SMART" id="SM00089">
    <property type="entry name" value="PKD"/>
    <property type="match status" value="2"/>
</dbReference>
<evidence type="ECO:0000256" key="4">
    <source>
        <dbReference type="SAM" id="SignalP"/>
    </source>
</evidence>
<evidence type="ECO:0000256" key="2">
    <source>
        <dbReference type="ARBA" id="ARBA00023157"/>
    </source>
</evidence>
<name>A0ABZ1C226_9BACT</name>
<dbReference type="Pfam" id="PF22352">
    <property type="entry name" value="K319L-like_PKD"/>
    <property type="match status" value="6"/>
</dbReference>
<keyword evidence="2" id="KW-1015">Disulfide bond</keyword>
<dbReference type="Pfam" id="PF17963">
    <property type="entry name" value="Big_9"/>
    <property type="match status" value="16"/>
</dbReference>
<dbReference type="InterPro" id="IPR022409">
    <property type="entry name" value="PKD/Chitinase_dom"/>
</dbReference>
<dbReference type="SUPFAM" id="SSF49313">
    <property type="entry name" value="Cadherin-like"/>
    <property type="match status" value="1"/>
</dbReference>
<organism evidence="7 8">
    <name type="scientific">Actomonas aquatica</name>
    <dbReference type="NCBI Taxonomy" id="2866162"/>
    <lineage>
        <taxon>Bacteria</taxon>
        <taxon>Pseudomonadati</taxon>
        <taxon>Verrucomicrobiota</taxon>
        <taxon>Opitutia</taxon>
        <taxon>Opitutales</taxon>
        <taxon>Opitutaceae</taxon>
        <taxon>Actomonas</taxon>
    </lineage>
</organism>
<dbReference type="Gene3D" id="2.60.120.200">
    <property type="match status" value="5"/>
</dbReference>
<dbReference type="PANTHER" id="PTHR47635:SF2">
    <property type="entry name" value="LAMG-LIKE JELLYROLL FOLD DOMAIN-CONTAINING PROTEIN"/>
    <property type="match status" value="1"/>
</dbReference>
<accession>A0ABZ1C226</accession>
<dbReference type="NCBIfam" id="NF012211">
    <property type="entry name" value="tand_rpt_95"/>
    <property type="match status" value="15"/>
</dbReference>
<dbReference type="InterPro" id="IPR045351">
    <property type="entry name" value="DUF6531"/>
</dbReference>